<protein>
    <submittedName>
        <fullName evidence="1">Uncharacterized protein</fullName>
    </submittedName>
</protein>
<dbReference type="Proteomes" id="UP001461498">
    <property type="component" value="Unassembled WGS sequence"/>
</dbReference>
<accession>A0AAW1D9F2</accession>
<comment type="caution">
    <text evidence="1">The sequence shown here is derived from an EMBL/GenBank/DDBJ whole genome shotgun (WGS) entry which is preliminary data.</text>
</comment>
<dbReference type="AlphaFoldDB" id="A0AAW1D9F2"/>
<keyword evidence="2" id="KW-1185">Reference proteome</keyword>
<dbReference type="EMBL" id="JAPXFL010000005">
    <property type="protein sequence ID" value="KAK9506669.1"/>
    <property type="molecule type" value="Genomic_DNA"/>
</dbReference>
<proteinExistence type="predicted"/>
<reference evidence="1 2" key="1">
    <citation type="submission" date="2022-12" db="EMBL/GenBank/DDBJ databases">
        <title>Chromosome-level genome assembly of true bugs.</title>
        <authorList>
            <person name="Ma L."/>
            <person name="Li H."/>
        </authorList>
    </citation>
    <scope>NUCLEOTIDE SEQUENCE [LARGE SCALE GENOMIC DNA]</scope>
    <source>
        <strain evidence="1">Lab_2022b</strain>
    </source>
</reference>
<evidence type="ECO:0000313" key="2">
    <source>
        <dbReference type="Proteomes" id="UP001461498"/>
    </source>
</evidence>
<gene>
    <name evidence="1" type="ORF">O3M35_008561</name>
</gene>
<evidence type="ECO:0000313" key="1">
    <source>
        <dbReference type="EMBL" id="KAK9506669.1"/>
    </source>
</evidence>
<organism evidence="1 2">
    <name type="scientific">Rhynocoris fuscipes</name>
    <dbReference type="NCBI Taxonomy" id="488301"/>
    <lineage>
        <taxon>Eukaryota</taxon>
        <taxon>Metazoa</taxon>
        <taxon>Ecdysozoa</taxon>
        <taxon>Arthropoda</taxon>
        <taxon>Hexapoda</taxon>
        <taxon>Insecta</taxon>
        <taxon>Pterygota</taxon>
        <taxon>Neoptera</taxon>
        <taxon>Paraneoptera</taxon>
        <taxon>Hemiptera</taxon>
        <taxon>Heteroptera</taxon>
        <taxon>Panheteroptera</taxon>
        <taxon>Cimicomorpha</taxon>
        <taxon>Reduviidae</taxon>
        <taxon>Harpactorinae</taxon>
        <taxon>Harpactorini</taxon>
        <taxon>Rhynocoris</taxon>
    </lineage>
</organism>
<sequence>MFFLTYTFLSENIHFKCLSFQKCNKKIFPSIYVSVTNFSQYLINYSDAIFCIRLNIATSRLHQNFK</sequence>
<name>A0AAW1D9F2_9HEMI</name>